<dbReference type="EMBL" id="KN831947">
    <property type="protein sequence ID" value="KIO13012.1"/>
    <property type="molecule type" value="Genomic_DNA"/>
</dbReference>
<sequence>MRVQRSPPLISHPVAAELAPLPSSSLASPPTTPPRGHKHSLSKPMSWLGRSATSSSLPHLRHQAQKPVRISEPKFDNSLEIFNIKRGSPLGSGAIVVRTPQEALCGSQVSQLFGSLEEEENEQQRTIDLVDENESRILPPPPGSPPLPPLPAEEDSPLRSGSDPASNSTLSLPLQQLPLPRPLRPPPPIPDAMTPRRPSLKHSRESADIIPPVPSLPENIPPIPPQPPFEAVLLSAVPDGAVDPVKIIVMLETCTTTYRTTLRTLTSRPSRLSKYIVSLLSHGSETASVYSHASEASAIHHDNAFSAAFHDHLTSVGCLSQSSSSLHIFLDRPSAPYSHILTYLRSSPENPETLPRAAALLGSASRARLEALLELRDEASYLGLDELYKLCTHEINQRHSIFGHSSNASSSAMSIRSLHTVIEQNPSVQGSRLSQMSNGASKSGALSSVPHHLALRERSASRTPSESGGGSKSPPPGWI</sequence>
<evidence type="ECO:0000313" key="3">
    <source>
        <dbReference type="Proteomes" id="UP000054217"/>
    </source>
</evidence>
<feature type="region of interest" description="Disordered" evidence="1">
    <location>
        <begin position="1"/>
        <end position="71"/>
    </location>
</feature>
<proteinExistence type="predicted"/>
<feature type="compositionally biased region" description="Polar residues" evidence="1">
    <location>
        <begin position="427"/>
        <end position="446"/>
    </location>
</feature>
<feature type="compositionally biased region" description="Pro residues" evidence="1">
    <location>
        <begin position="179"/>
        <end position="190"/>
    </location>
</feature>
<evidence type="ECO:0000313" key="2">
    <source>
        <dbReference type="EMBL" id="KIO13012.1"/>
    </source>
</evidence>
<feature type="region of interest" description="Disordered" evidence="1">
    <location>
        <begin position="132"/>
        <end position="207"/>
    </location>
</feature>
<dbReference type="Gene3D" id="3.30.710.10">
    <property type="entry name" value="Potassium Channel Kv1.1, Chain A"/>
    <property type="match status" value="1"/>
</dbReference>
<feature type="compositionally biased region" description="Pro residues" evidence="1">
    <location>
        <begin position="138"/>
        <end position="151"/>
    </location>
</feature>
<dbReference type="SUPFAM" id="SSF54695">
    <property type="entry name" value="POZ domain"/>
    <property type="match status" value="1"/>
</dbReference>
<reference evidence="3" key="2">
    <citation type="submission" date="2015-01" db="EMBL/GenBank/DDBJ databases">
        <title>Evolutionary Origins and Diversification of the Mycorrhizal Mutualists.</title>
        <authorList>
            <consortium name="DOE Joint Genome Institute"/>
            <consortium name="Mycorrhizal Genomics Consortium"/>
            <person name="Kohler A."/>
            <person name="Kuo A."/>
            <person name="Nagy L.G."/>
            <person name="Floudas D."/>
            <person name="Copeland A."/>
            <person name="Barry K.W."/>
            <person name="Cichocki N."/>
            <person name="Veneault-Fourrey C."/>
            <person name="LaButti K."/>
            <person name="Lindquist E.A."/>
            <person name="Lipzen A."/>
            <person name="Lundell T."/>
            <person name="Morin E."/>
            <person name="Murat C."/>
            <person name="Riley R."/>
            <person name="Ohm R."/>
            <person name="Sun H."/>
            <person name="Tunlid A."/>
            <person name="Henrissat B."/>
            <person name="Grigoriev I.V."/>
            <person name="Hibbett D.S."/>
            <person name="Martin F."/>
        </authorList>
    </citation>
    <scope>NUCLEOTIDE SEQUENCE [LARGE SCALE GENOMIC DNA]</scope>
    <source>
        <strain evidence="3">Marx 270</strain>
    </source>
</reference>
<dbReference type="InParanoid" id="A0A0C3KTX3"/>
<gene>
    <name evidence="2" type="ORF">M404DRAFT_993978</name>
</gene>
<keyword evidence="3" id="KW-1185">Reference proteome</keyword>
<feature type="compositionally biased region" description="Low complexity" evidence="1">
    <location>
        <begin position="18"/>
        <end position="29"/>
    </location>
</feature>
<dbReference type="InterPro" id="IPR011333">
    <property type="entry name" value="SKP1/BTB/POZ_sf"/>
</dbReference>
<organism evidence="2 3">
    <name type="scientific">Pisolithus tinctorius Marx 270</name>
    <dbReference type="NCBI Taxonomy" id="870435"/>
    <lineage>
        <taxon>Eukaryota</taxon>
        <taxon>Fungi</taxon>
        <taxon>Dikarya</taxon>
        <taxon>Basidiomycota</taxon>
        <taxon>Agaricomycotina</taxon>
        <taxon>Agaricomycetes</taxon>
        <taxon>Agaricomycetidae</taxon>
        <taxon>Boletales</taxon>
        <taxon>Sclerodermatineae</taxon>
        <taxon>Pisolithaceae</taxon>
        <taxon>Pisolithus</taxon>
    </lineage>
</organism>
<reference evidence="2 3" key="1">
    <citation type="submission" date="2014-04" db="EMBL/GenBank/DDBJ databases">
        <authorList>
            <consortium name="DOE Joint Genome Institute"/>
            <person name="Kuo A."/>
            <person name="Kohler A."/>
            <person name="Costa M.D."/>
            <person name="Nagy L.G."/>
            <person name="Floudas D."/>
            <person name="Copeland A."/>
            <person name="Barry K.W."/>
            <person name="Cichocki N."/>
            <person name="Veneault-Fourrey C."/>
            <person name="LaButti K."/>
            <person name="Lindquist E.A."/>
            <person name="Lipzen A."/>
            <person name="Lundell T."/>
            <person name="Morin E."/>
            <person name="Murat C."/>
            <person name="Sun H."/>
            <person name="Tunlid A."/>
            <person name="Henrissat B."/>
            <person name="Grigoriev I.V."/>
            <person name="Hibbett D.S."/>
            <person name="Martin F."/>
            <person name="Nordberg H.P."/>
            <person name="Cantor M.N."/>
            <person name="Hua S.X."/>
        </authorList>
    </citation>
    <scope>NUCLEOTIDE SEQUENCE [LARGE SCALE GENOMIC DNA]</scope>
    <source>
        <strain evidence="2 3">Marx 270</strain>
    </source>
</reference>
<protein>
    <recommendedName>
        <fullName evidence="4">BTB domain-containing protein</fullName>
    </recommendedName>
</protein>
<dbReference type="AlphaFoldDB" id="A0A0C3KTX3"/>
<name>A0A0C3KTX3_PISTI</name>
<feature type="region of interest" description="Disordered" evidence="1">
    <location>
        <begin position="427"/>
        <end position="479"/>
    </location>
</feature>
<dbReference type="HOGENOM" id="CLU_548729_0_0_1"/>
<dbReference type="Proteomes" id="UP000054217">
    <property type="component" value="Unassembled WGS sequence"/>
</dbReference>
<evidence type="ECO:0000256" key="1">
    <source>
        <dbReference type="SAM" id="MobiDB-lite"/>
    </source>
</evidence>
<dbReference type="OrthoDB" id="3363734at2759"/>
<evidence type="ECO:0008006" key="4">
    <source>
        <dbReference type="Google" id="ProtNLM"/>
    </source>
</evidence>
<dbReference type="STRING" id="870435.A0A0C3KTX3"/>
<accession>A0A0C3KTX3</accession>